<dbReference type="Proteomes" id="UP001235760">
    <property type="component" value="Unassembled WGS sequence"/>
</dbReference>
<comment type="caution">
    <text evidence="3">The sequence shown here is derived from an EMBL/GenBank/DDBJ whole genome shotgun (WGS) entry which is preliminary data.</text>
</comment>
<dbReference type="EMBL" id="JAUZEE010000017">
    <property type="protein sequence ID" value="MDP4302912.1"/>
    <property type="molecule type" value="Genomic_DNA"/>
</dbReference>
<dbReference type="InterPro" id="IPR029063">
    <property type="entry name" value="SAM-dependent_MTases_sf"/>
</dbReference>
<evidence type="ECO:0000313" key="4">
    <source>
        <dbReference type="Proteomes" id="UP001235760"/>
    </source>
</evidence>
<dbReference type="InterPro" id="IPR013216">
    <property type="entry name" value="Methyltransf_11"/>
</dbReference>
<protein>
    <submittedName>
        <fullName evidence="3">Class I SAM-dependent methyltransferase</fullName>
        <ecNumber evidence="3">2.1.-.-</ecNumber>
    </submittedName>
</protein>
<evidence type="ECO:0000259" key="2">
    <source>
        <dbReference type="Pfam" id="PF08241"/>
    </source>
</evidence>
<dbReference type="Pfam" id="PF08241">
    <property type="entry name" value="Methyltransf_11"/>
    <property type="match status" value="1"/>
</dbReference>
<accession>A0ABT9G990</accession>
<feature type="region of interest" description="Disordered" evidence="1">
    <location>
        <begin position="1"/>
        <end position="25"/>
    </location>
</feature>
<name>A0ABT9G990_LEPDI</name>
<reference evidence="3 4" key="1">
    <citation type="submission" date="2023-08" db="EMBL/GenBank/DDBJ databases">
        <authorList>
            <person name="Roldan D.M."/>
            <person name="Menes R.J."/>
        </authorList>
    </citation>
    <scope>NUCLEOTIDE SEQUENCE [LARGE SCALE GENOMIC DNA]</scope>
    <source>
        <strain evidence="3 4">CCM 2812</strain>
    </source>
</reference>
<keyword evidence="4" id="KW-1185">Reference proteome</keyword>
<dbReference type="CDD" id="cd02440">
    <property type="entry name" value="AdoMet_MTases"/>
    <property type="match status" value="1"/>
</dbReference>
<organism evidence="3 4">
    <name type="scientific">Leptothrix discophora</name>
    <dbReference type="NCBI Taxonomy" id="89"/>
    <lineage>
        <taxon>Bacteria</taxon>
        <taxon>Pseudomonadati</taxon>
        <taxon>Pseudomonadota</taxon>
        <taxon>Betaproteobacteria</taxon>
        <taxon>Burkholderiales</taxon>
        <taxon>Sphaerotilaceae</taxon>
        <taxon>Leptothrix</taxon>
    </lineage>
</organism>
<dbReference type="SUPFAM" id="SSF53335">
    <property type="entry name" value="S-adenosyl-L-methionine-dependent methyltransferases"/>
    <property type="match status" value="1"/>
</dbReference>
<dbReference type="RefSeq" id="WP_305751450.1">
    <property type="nucleotide sequence ID" value="NZ_JAUZEE010000017.1"/>
</dbReference>
<dbReference type="Gene3D" id="3.40.50.150">
    <property type="entry name" value="Vaccinia Virus protein VP39"/>
    <property type="match status" value="1"/>
</dbReference>
<dbReference type="PANTHER" id="PTHR43861:SF1">
    <property type="entry name" value="TRANS-ACONITATE 2-METHYLTRANSFERASE"/>
    <property type="match status" value="1"/>
</dbReference>
<proteinExistence type="predicted"/>
<evidence type="ECO:0000313" key="3">
    <source>
        <dbReference type="EMBL" id="MDP4302912.1"/>
    </source>
</evidence>
<dbReference type="EC" id="2.1.-.-" evidence="3"/>
<sequence length="267" mass="29291">MTTQTQTQPHSPSRRATDPPPPVRPDLAWRRLLDQATAPYRSAGRFAWHFARGKLGRDPVFRHLLESGLIRSAARILDIGCGQALLAHLVPAAQQAARAGQWPAEWAAAPGLAHYTGVELMPRDVARAQAALTGRHDVQVLCGDMRELAFPACDTVVILDVLHYVDIAAQDAVLARVHQALTPGGVLLLRIGDADRRSGFVASQWVDRLVTWTRGHRVPPTWGRPLRDWLHLLARLGFVAEARPMSQGTPFANVLLVARKPAEDPST</sequence>
<keyword evidence="3" id="KW-0489">Methyltransferase</keyword>
<evidence type="ECO:0000256" key="1">
    <source>
        <dbReference type="SAM" id="MobiDB-lite"/>
    </source>
</evidence>
<dbReference type="GO" id="GO:0008168">
    <property type="term" value="F:methyltransferase activity"/>
    <property type="evidence" value="ECO:0007669"/>
    <property type="project" value="UniProtKB-KW"/>
</dbReference>
<gene>
    <name evidence="3" type="ORF">Q8X39_19925</name>
</gene>
<dbReference type="PANTHER" id="PTHR43861">
    <property type="entry name" value="TRANS-ACONITATE 2-METHYLTRANSFERASE-RELATED"/>
    <property type="match status" value="1"/>
</dbReference>
<dbReference type="GO" id="GO:0032259">
    <property type="term" value="P:methylation"/>
    <property type="evidence" value="ECO:0007669"/>
    <property type="project" value="UniProtKB-KW"/>
</dbReference>
<keyword evidence="3" id="KW-0808">Transferase</keyword>
<feature type="domain" description="Methyltransferase type 11" evidence="2">
    <location>
        <begin position="103"/>
        <end position="188"/>
    </location>
</feature>